<dbReference type="AlphaFoldDB" id="A0A8T3B986"/>
<organism evidence="4 5">
    <name type="scientific">Dendrobium nobile</name>
    <name type="common">Orchid</name>
    <dbReference type="NCBI Taxonomy" id="94219"/>
    <lineage>
        <taxon>Eukaryota</taxon>
        <taxon>Viridiplantae</taxon>
        <taxon>Streptophyta</taxon>
        <taxon>Embryophyta</taxon>
        <taxon>Tracheophyta</taxon>
        <taxon>Spermatophyta</taxon>
        <taxon>Magnoliopsida</taxon>
        <taxon>Liliopsida</taxon>
        <taxon>Asparagales</taxon>
        <taxon>Orchidaceae</taxon>
        <taxon>Epidendroideae</taxon>
        <taxon>Malaxideae</taxon>
        <taxon>Dendrobiinae</taxon>
        <taxon>Dendrobium</taxon>
    </lineage>
</organism>
<evidence type="ECO:0000313" key="5">
    <source>
        <dbReference type="Proteomes" id="UP000829196"/>
    </source>
</evidence>
<dbReference type="InterPro" id="IPR040265">
    <property type="entry name" value="CHUP1/IPGA1-like"/>
</dbReference>
<dbReference type="GO" id="GO:0055028">
    <property type="term" value="C:cortical microtubule"/>
    <property type="evidence" value="ECO:0007669"/>
    <property type="project" value="TreeGrafter"/>
</dbReference>
<evidence type="ECO:0000256" key="1">
    <source>
        <dbReference type="ARBA" id="ARBA00023054"/>
    </source>
</evidence>
<proteinExistence type="predicted"/>
<name>A0A8T3B986_DENNO</name>
<dbReference type="GO" id="GO:0072699">
    <property type="term" value="P:protein localization to cortical microtubule cytoskeleton"/>
    <property type="evidence" value="ECO:0007669"/>
    <property type="project" value="TreeGrafter"/>
</dbReference>
<sequence>MASGRRELNPFILKAGFTLLLSLAGFFAARHRRRALSSPPPPPPLPPLHLSDLEPVPGSSAAVLDEELPVHQTEEALAKMTPSAPVTVEGNQFTISESLEEEEEFPGLLLPELDKLVRKEPETVLETIPAAPLTDDFEINDSAVMEEEIRNLRRLVQSLQEREACLEIKLLEYHGLKEQEVSMRELQNRLKISATETKLLSLKIESLKVENEKLRDEALDYSRVVSELEIQRNNMAVLESKLKSVGEQAKEKIEVLHGRITELREKEKKDLEVALEVEKKLGMFEKVENEVIELRKENSRLAQEKLAIMKKVESEHLLNPSVIRSPDSVLKSSELGNLEEQNQLREENEILKKKLEQLQTDRCEDVEELVYLRWINACLRYELRNYQPLPGRTVASDLSRCLSPKSEQKAKQLILDYSNSHLNSNRSSLMDFDLDDCFSQTSSEEFDETSQDSSKSKSSKSKLFNKLKKLVLAKGRNEDKVAMRTGSDLNAERKASVSTCTVDDCRRKSFGSSSVMEFFGNEKWHIKRNHSHDLVRSSLDIQNLRRLNLEDVNGGMPERCNSDLGMVYAHRRMLSLDENSTYSSSHDLVRSSLDIQNLRRLNLEDVNGGMPERCNSDLGMVYAHKRMLSLDENSTYSSSVDYVEGSDPEKEKLKKFAQVFKDSQGSLNSKRLPTSLSIT</sequence>
<accession>A0A8T3B986</accession>
<keyword evidence="5" id="KW-1185">Reference proteome</keyword>
<dbReference type="EMBL" id="JAGYWB010000010">
    <property type="protein sequence ID" value="KAI0508073.1"/>
    <property type="molecule type" value="Genomic_DNA"/>
</dbReference>
<evidence type="ECO:0000256" key="2">
    <source>
        <dbReference type="SAM" id="Coils"/>
    </source>
</evidence>
<gene>
    <name evidence="4" type="ORF">KFK09_014207</name>
</gene>
<evidence type="ECO:0008006" key="6">
    <source>
        <dbReference type="Google" id="ProtNLM"/>
    </source>
</evidence>
<protein>
    <recommendedName>
        <fullName evidence="6">Protein CHUP1, chloroplastic</fullName>
    </recommendedName>
</protein>
<dbReference type="PANTHER" id="PTHR31342:SF4">
    <property type="entry name" value="ACTIN BINDING PROTEIN FAMILY"/>
    <property type="match status" value="1"/>
</dbReference>
<feature type="compositionally biased region" description="Pro residues" evidence="3">
    <location>
        <begin position="38"/>
        <end position="47"/>
    </location>
</feature>
<comment type="caution">
    <text evidence="4">The sequence shown here is derived from an EMBL/GenBank/DDBJ whole genome shotgun (WGS) entry which is preliminary data.</text>
</comment>
<dbReference type="OrthoDB" id="1870283at2759"/>
<dbReference type="SMR" id="A0A8T3B986"/>
<evidence type="ECO:0000313" key="4">
    <source>
        <dbReference type="EMBL" id="KAI0508073.1"/>
    </source>
</evidence>
<dbReference type="PANTHER" id="PTHR31342">
    <property type="entry name" value="PROTEIN CHUP1, CHLOROPLASTIC"/>
    <property type="match status" value="1"/>
</dbReference>
<keyword evidence="1 2" id="KW-0175">Coiled coil</keyword>
<feature type="coiled-coil region" evidence="2">
    <location>
        <begin position="142"/>
        <end position="304"/>
    </location>
</feature>
<feature type="region of interest" description="Disordered" evidence="3">
    <location>
        <begin position="34"/>
        <end position="56"/>
    </location>
</feature>
<evidence type="ECO:0000256" key="3">
    <source>
        <dbReference type="SAM" id="MobiDB-lite"/>
    </source>
</evidence>
<dbReference type="Proteomes" id="UP000829196">
    <property type="component" value="Unassembled WGS sequence"/>
</dbReference>
<reference evidence="4" key="1">
    <citation type="journal article" date="2022" name="Front. Genet.">
        <title>Chromosome-Scale Assembly of the Dendrobium nobile Genome Provides Insights Into the Molecular Mechanism of the Biosynthesis of the Medicinal Active Ingredient of Dendrobium.</title>
        <authorList>
            <person name="Xu Q."/>
            <person name="Niu S.-C."/>
            <person name="Li K.-L."/>
            <person name="Zheng P.-J."/>
            <person name="Zhang X.-J."/>
            <person name="Jia Y."/>
            <person name="Liu Y."/>
            <person name="Niu Y.-X."/>
            <person name="Yu L.-H."/>
            <person name="Chen D.-F."/>
            <person name="Zhang G.-Q."/>
        </authorList>
    </citation>
    <scope>NUCLEOTIDE SEQUENCE</scope>
    <source>
        <tissue evidence="4">Leaf</tissue>
    </source>
</reference>